<dbReference type="InParanoid" id="A0A163DYA7"/>
<dbReference type="Pfam" id="PF14299">
    <property type="entry name" value="PP2"/>
    <property type="match status" value="1"/>
</dbReference>
<sequence>MLICIALLRISAVNDMCIIHMDSHYWEPIKTESSIYGHVARLNFVCWLSIFGNFESVPSGTYKIQWRIRVTKSIINHGMFKFRVSLKSFPEESPVTDETRLMPRKFYTDPSIVRRGWLVLTIPGTIGIDKKLGFSKVYIVHNDISSSWKSGLEIDWARLVPVSHAKDYDDAKLYVKMNQDNHMYSVHKDSDLGNIYKEF</sequence>
<dbReference type="Proteomes" id="UP000077315">
    <property type="component" value="Unassembled WGS sequence"/>
</dbReference>
<dbReference type="PANTHER" id="PTHR31960:SF26">
    <property type="entry name" value="F-BOX DOMAIN CONTAINING PROTEIN"/>
    <property type="match status" value="1"/>
</dbReference>
<dbReference type="RefSeq" id="XP_018292200.1">
    <property type="nucleotide sequence ID" value="XM_018441198.1"/>
</dbReference>
<feature type="chain" id="PRO_5012565594" evidence="1">
    <location>
        <begin position="16"/>
        <end position="199"/>
    </location>
</feature>
<dbReference type="PANTHER" id="PTHR31960">
    <property type="entry name" value="F-BOX PROTEIN PP2-A15"/>
    <property type="match status" value="1"/>
</dbReference>
<proteinExistence type="predicted"/>
<reference evidence="3" key="1">
    <citation type="submission" date="2015-06" db="EMBL/GenBank/DDBJ databases">
        <title>Expansion of signal transduction pathways in fungi by whole-genome duplication.</title>
        <authorList>
            <consortium name="DOE Joint Genome Institute"/>
            <person name="Corrochano L.M."/>
            <person name="Kuo A."/>
            <person name="Marcet-Houben M."/>
            <person name="Polaino S."/>
            <person name="Salamov A."/>
            <person name="Villalobos J.M."/>
            <person name="Alvarez M.I."/>
            <person name="Avalos J."/>
            <person name="Benito E.P."/>
            <person name="Benoit I."/>
            <person name="Burger G."/>
            <person name="Camino L.P."/>
            <person name="Canovas D."/>
            <person name="Cerda-Olmedo E."/>
            <person name="Cheng J.-F."/>
            <person name="Dominguez A."/>
            <person name="Elias M."/>
            <person name="Eslava A.P."/>
            <person name="Glaser F."/>
            <person name="Grimwood J."/>
            <person name="Gutierrez G."/>
            <person name="Heitman J."/>
            <person name="Henrissat B."/>
            <person name="Iturriaga E.A."/>
            <person name="Lang B.F."/>
            <person name="Lavin J.L."/>
            <person name="Lee S."/>
            <person name="Li W."/>
            <person name="Lindquist E."/>
            <person name="Lopez-Garcia S."/>
            <person name="Luque E.M."/>
            <person name="Marcos A.T."/>
            <person name="Martin J."/>
            <person name="McCluskey K."/>
            <person name="Medina H.R."/>
            <person name="Miralles-Duran A."/>
            <person name="Miyazaki A."/>
            <person name="Munoz-Torres E."/>
            <person name="Oguiza J.A."/>
            <person name="Ohm R."/>
            <person name="Olmedo M."/>
            <person name="Orejas M."/>
            <person name="Ortiz-Castellanos L."/>
            <person name="Pisabarro A.G."/>
            <person name="Rodriguez-Romero J."/>
            <person name="Ruiz-Herrera J."/>
            <person name="Ruiz-Vazquez R."/>
            <person name="Sanz C."/>
            <person name="Schackwitz W."/>
            <person name="Schmutz J."/>
            <person name="Shahriari M."/>
            <person name="Shelest E."/>
            <person name="Silva-Franco F."/>
            <person name="Soanes D."/>
            <person name="Syed K."/>
            <person name="Tagua V.G."/>
            <person name="Talbot N.J."/>
            <person name="Thon M."/>
            <person name="De vries R.P."/>
            <person name="Wiebenga A."/>
            <person name="Yadav J.S."/>
            <person name="Braun E.L."/>
            <person name="Baker S."/>
            <person name="Garre V."/>
            <person name="Horwitz B."/>
            <person name="Torres-Martinez S."/>
            <person name="Idnurm A."/>
            <person name="Herrera-Estrella A."/>
            <person name="Gabaldon T."/>
            <person name="Grigoriev I.V."/>
        </authorList>
    </citation>
    <scope>NUCLEOTIDE SEQUENCE [LARGE SCALE GENOMIC DNA]</scope>
    <source>
        <strain evidence="3">NRRL 1555(-)</strain>
    </source>
</reference>
<evidence type="ECO:0000313" key="2">
    <source>
        <dbReference type="EMBL" id="OAD74160.1"/>
    </source>
</evidence>
<protein>
    <submittedName>
        <fullName evidence="2">Uncharacterized protein</fullName>
    </submittedName>
</protein>
<dbReference type="AlphaFoldDB" id="A0A163DYA7"/>
<organism evidence="2 3">
    <name type="scientific">Phycomyces blakesleeanus (strain ATCC 8743b / DSM 1359 / FGSC 10004 / NBRC 33097 / NRRL 1555)</name>
    <dbReference type="NCBI Taxonomy" id="763407"/>
    <lineage>
        <taxon>Eukaryota</taxon>
        <taxon>Fungi</taxon>
        <taxon>Fungi incertae sedis</taxon>
        <taxon>Mucoromycota</taxon>
        <taxon>Mucoromycotina</taxon>
        <taxon>Mucoromycetes</taxon>
        <taxon>Mucorales</taxon>
        <taxon>Phycomycetaceae</taxon>
        <taxon>Phycomyces</taxon>
    </lineage>
</organism>
<feature type="signal peptide" evidence="1">
    <location>
        <begin position="1"/>
        <end position="15"/>
    </location>
</feature>
<dbReference type="GeneID" id="29002104"/>
<dbReference type="InterPro" id="IPR025886">
    <property type="entry name" value="PP2-like"/>
</dbReference>
<keyword evidence="1" id="KW-0732">Signal</keyword>
<gene>
    <name evidence="2" type="ORF">PHYBLDRAFT_63888</name>
</gene>
<dbReference type="STRING" id="763407.A0A163DYA7"/>
<evidence type="ECO:0000256" key="1">
    <source>
        <dbReference type="SAM" id="SignalP"/>
    </source>
</evidence>
<dbReference type="EMBL" id="KV440979">
    <property type="protein sequence ID" value="OAD74160.1"/>
    <property type="molecule type" value="Genomic_DNA"/>
</dbReference>
<dbReference type="OrthoDB" id="9970274at2759"/>
<dbReference type="VEuPathDB" id="FungiDB:PHYBLDRAFT_63888"/>
<accession>A0A163DYA7</accession>
<keyword evidence="3" id="KW-1185">Reference proteome</keyword>
<name>A0A163DYA7_PHYB8</name>
<evidence type="ECO:0000313" key="3">
    <source>
        <dbReference type="Proteomes" id="UP000077315"/>
    </source>
</evidence>